<proteinExistence type="predicted"/>
<sequence>MAEQKKNSISSILTQYISSLSVGLRMSPDTISSLTMFQLYDLVERYSLY</sequence>
<reference evidence="1" key="1">
    <citation type="journal article" date="2021" name="Proc. Natl. Acad. Sci. U.S.A.">
        <title>A Catalog of Tens of Thousands of Viruses from Human Metagenomes Reveals Hidden Associations with Chronic Diseases.</title>
        <authorList>
            <person name="Tisza M.J."/>
            <person name="Buck C.B."/>
        </authorList>
    </citation>
    <scope>NUCLEOTIDE SEQUENCE</scope>
    <source>
        <strain evidence="1">CtWhx86</strain>
    </source>
</reference>
<accession>A0A8S5QNL6</accession>
<evidence type="ECO:0000313" key="1">
    <source>
        <dbReference type="EMBL" id="DAE20863.1"/>
    </source>
</evidence>
<dbReference type="EMBL" id="BK015702">
    <property type="protein sequence ID" value="DAE20863.1"/>
    <property type="molecule type" value="Genomic_DNA"/>
</dbReference>
<protein>
    <submittedName>
        <fullName evidence="1">Uncharacterized protein</fullName>
    </submittedName>
</protein>
<organism evidence="1">
    <name type="scientific">Siphoviridae sp. ctWhx86</name>
    <dbReference type="NCBI Taxonomy" id="2826362"/>
    <lineage>
        <taxon>Viruses</taxon>
        <taxon>Duplodnaviria</taxon>
        <taxon>Heunggongvirae</taxon>
        <taxon>Uroviricota</taxon>
        <taxon>Caudoviricetes</taxon>
    </lineage>
</organism>
<name>A0A8S5QNL6_9CAUD</name>